<proteinExistence type="predicted"/>
<protein>
    <recommendedName>
        <fullName evidence="5">Kelch-like protein 17</fullName>
    </recommendedName>
</protein>
<accession>A0A015K0Y9</accession>
<dbReference type="CDD" id="cd00161">
    <property type="entry name" value="beta-trefoil_Ricin-like"/>
    <property type="match status" value="1"/>
</dbReference>
<dbReference type="InterPro" id="IPR006571">
    <property type="entry name" value="TLDc_dom"/>
</dbReference>
<dbReference type="Pfam" id="PF00651">
    <property type="entry name" value="BTB"/>
    <property type="match status" value="1"/>
</dbReference>
<dbReference type="Pfam" id="PF00652">
    <property type="entry name" value="Ricin_B_lectin"/>
    <property type="match status" value="1"/>
</dbReference>
<feature type="domain" description="TLDc" evidence="2">
    <location>
        <begin position="451"/>
        <end position="624"/>
    </location>
</feature>
<dbReference type="CDD" id="cd18186">
    <property type="entry name" value="BTB_POZ_ZBTB_KLHL-like"/>
    <property type="match status" value="1"/>
</dbReference>
<sequence>MANYYWIISQHSGMVLEVAGGSYSEANIMQYHKKHENDCSVGTQLWFFDGGLITNKRSGLVLDVTESTQIIQRASGSEPSVSQEWDYNYEDNTISLRSNRNFVLDIKDKSKDNWIPIILHSKHDGQNQRFNLLKWNNNSGTDAGRLLVTNIIEDNKFLSKLSQNLLEILADDEYYDVTIEVGNDPNVRIFRAHMVILHYRSPYMREILSANKKKDNGTLAHIKLPNILPETFEIIIRYIYGGKLSLKEYDTSNIIKLLVAANELNLQELITYIQSHLVENEMNWMEQHFNLIYRTSFENDSFFGLQRYCNELISKKPEKIFKSQDFNLIPENLLISVIRENNLQMSEIQIWEHVLKWGLAQNPELPSDVTNYSKEDFITLKNTLQQCIPYIRFHNLTSKEFLDRVFPYKKVLPKELYTELLREFLDNNTKTSSKSEPRIYKEVNSKDIDSNIITFQHAETISKWIKKLEIVDELTNSIEFKLLFRGSRDGFDPEKFHEICDNYSRTVTIAKVVGSDEILGGYNPIVWKSDNTYGTTEDSFIFSFNNVNRNENYILSRIVNKNHAIDNRYYYCGPIFGDGDLIILGFDLQTLRNYCRSSKSSYEKPIREAEDAFSIEEYEVFRVMFKI</sequence>
<dbReference type="SMART" id="SM00584">
    <property type="entry name" value="TLDc"/>
    <property type="match status" value="1"/>
</dbReference>
<dbReference type="SMART" id="SM00458">
    <property type="entry name" value="RICIN"/>
    <property type="match status" value="1"/>
</dbReference>
<comment type="caution">
    <text evidence="3">The sequence shown here is derived from an EMBL/GenBank/DDBJ whole genome shotgun (WGS) entry which is preliminary data.</text>
</comment>
<evidence type="ECO:0008006" key="5">
    <source>
        <dbReference type="Google" id="ProtNLM"/>
    </source>
</evidence>
<dbReference type="Gene3D" id="2.80.10.50">
    <property type="match status" value="1"/>
</dbReference>
<dbReference type="PROSITE" id="PS50231">
    <property type="entry name" value="RICIN_B_LECTIN"/>
    <property type="match status" value="1"/>
</dbReference>
<dbReference type="InterPro" id="IPR011333">
    <property type="entry name" value="SKP1/BTB/POZ_sf"/>
</dbReference>
<reference evidence="3 4" key="1">
    <citation type="submission" date="2014-02" db="EMBL/GenBank/DDBJ databases">
        <title>Single nucleus genome sequencing reveals high similarity among nuclei of an endomycorrhizal fungus.</title>
        <authorList>
            <person name="Lin K."/>
            <person name="Geurts R."/>
            <person name="Zhang Z."/>
            <person name="Limpens E."/>
            <person name="Saunders D.G."/>
            <person name="Mu D."/>
            <person name="Pang E."/>
            <person name="Cao H."/>
            <person name="Cha H."/>
            <person name="Lin T."/>
            <person name="Zhou Q."/>
            <person name="Shang Y."/>
            <person name="Li Y."/>
            <person name="Ivanov S."/>
            <person name="Sharma T."/>
            <person name="Velzen R.V."/>
            <person name="Ruijter N.D."/>
            <person name="Aanen D.K."/>
            <person name="Win J."/>
            <person name="Kamoun S."/>
            <person name="Bisseling T."/>
            <person name="Huang S."/>
        </authorList>
    </citation>
    <scope>NUCLEOTIDE SEQUENCE [LARGE SCALE GENOMIC DNA]</scope>
    <source>
        <strain evidence="4">DAOM197198w</strain>
    </source>
</reference>
<dbReference type="EMBL" id="JEMT01012421">
    <property type="protein sequence ID" value="EXX75452.1"/>
    <property type="molecule type" value="Genomic_DNA"/>
</dbReference>
<gene>
    <name evidence="3" type="ORF">RirG_041850</name>
</gene>
<dbReference type="InterPro" id="IPR035992">
    <property type="entry name" value="Ricin_B-like_lectins"/>
</dbReference>
<dbReference type="InterPro" id="IPR000210">
    <property type="entry name" value="BTB/POZ_dom"/>
</dbReference>
<dbReference type="AlphaFoldDB" id="A0A015K0Y9"/>
<dbReference type="OrthoDB" id="9895617at2759"/>
<dbReference type="PROSITE" id="PS50097">
    <property type="entry name" value="BTB"/>
    <property type="match status" value="1"/>
</dbReference>
<feature type="domain" description="BTB" evidence="1">
    <location>
        <begin position="175"/>
        <end position="248"/>
    </location>
</feature>
<organism evidence="3 4">
    <name type="scientific">Rhizophagus irregularis (strain DAOM 197198w)</name>
    <name type="common">Glomus intraradices</name>
    <dbReference type="NCBI Taxonomy" id="1432141"/>
    <lineage>
        <taxon>Eukaryota</taxon>
        <taxon>Fungi</taxon>
        <taxon>Fungi incertae sedis</taxon>
        <taxon>Mucoromycota</taxon>
        <taxon>Glomeromycotina</taxon>
        <taxon>Glomeromycetes</taxon>
        <taxon>Glomerales</taxon>
        <taxon>Glomeraceae</taxon>
        <taxon>Rhizophagus</taxon>
    </lineage>
</organism>
<dbReference type="SMART" id="SM00225">
    <property type="entry name" value="BTB"/>
    <property type="match status" value="1"/>
</dbReference>
<dbReference type="HOGENOM" id="CLU_021542_0_2_1"/>
<dbReference type="SUPFAM" id="SSF50370">
    <property type="entry name" value="Ricin B-like lectins"/>
    <property type="match status" value="1"/>
</dbReference>
<dbReference type="Pfam" id="PF07534">
    <property type="entry name" value="TLD"/>
    <property type="match status" value="1"/>
</dbReference>
<dbReference type="Gene3D" id="3.30.710.10">
    <property type="entry name" value="Potassium Channel Kv1.1, Chain A"/>
    <property type="match status" value="1"/>
</dbReference>
<dbReference type="Gene3D" id="1.25.40.420">
    <property type="match status" value="1"/>
</dbReference>
<dbReference type="PROSITE" id="PS51886">
    <property type="entry name" value="TLDC"/>
    <property type="match status" value="1"/>
</dbReference>
<dbReference type="SUPFAM" id="SSF54695">
    <property type="entry name" value="POZ domain"/>
    <property type="match status" value="1"/>
</dbReference>
<evidence type="ECO:0000313" key="4">
    <source>
        <dbReference type="Proteomes" id="UP000022910"/>
    </source>
</evidence>
<keyword evidence="4" id="KW-1185">Reference proteome</keyword>
<dbReference type="InterPro" id="IPR011705">
    <property type="entry name" value="BACK"/>
</dbReference>
<dbReference type="Pfam" id="PF07707">
    <property type="entry name" value="BACK"/>
    <property type="match status" value="1"/>
</dbReference>
<dbReference type="PANTHER" id="PTHR45774">
    <property type="entry name" value="BTB/POZ DOMAIN-CONTAINING"/>
    <property type="match status" value="1"/>
</dbReference>
<name>A0A015K0Y9_RHIIW</name>
<dbReference type="Proteomes" id="UP000022910">
    <property type="component" value="Unassembled WGS sequence"/>
</dbReference>
<evidence type="ECO:0000259" key="2">
    <source>
        <dbReference type="PROSITE" id="PS51886"/>
    </source>
</evidence>
<dbReference type="PANTHER" id="PTHR45774:SF3">
    <property type="entry name" value="BTB (POZ) DOMAIN-CONTAINING 2B-RELATED"/>
    <property type="match status" value="1"/>
</dbReference>
<dbReference type="InterPro" id="IPR000772">
    <property type="entry name" value="Ricin_B_lectin"/>
</dbReference>
<evidence type="ECO:0000259" key="1">
    <source>
        <dbReference type="PROSITE" id="PS50097"/>
    </source>
</evidence>
<evidence type="ECO:0000313" key="3">
    <source>
        <dbReference type="EMBL" id="EXX75452.1"/>
    </source>
</evidence>